<dbReference type="InParanoid" id="A0A251TT90"/>
<protein>
    <submittedName>
        <fullName evidence="2">Uncharacterized protein</fullName>
    </submittedName>
</protein>
<dbReference type="EMBL" id="MNCJ02000324">
    <property type="protein sequence ID" value="KAF5789279.1"/>
    <property type="molecule type" value="Genomic_DNA"/>
</dbReference>
<reference evidence="1" key="3">
    <citation type="submission" date="2020-06" db="EMBL/GenBank/DDBJ databases">
        <title>Helianthus annuus Genome sequencing and assembly Release 2.</title>
        <authorList>
            <person name="Gouzy J."/>
            <person name="Langlade N."/>
            <person name="Munos S."/>
        </authorList>
    </citation>
    <scope>NUCLEOTIDE SEQUENCE</scope>
    <source>
        <tissue evidence="1">Leaves</tissue>
    </source>
</reference>
<gene>
    <name evidence="2" type="ORF">HannXRQ_Chr09g0244011</name>
    <name evidence="1" type="ORF">HanXRQr2_Chr09g0369331</name>
</gene>
<keyword evidence="3" id="KW-1185">Reference proteome</keyword>
<proteinExistence type="predicted"/>
<dbReference type="AlphaFoldDB" id="A0A251TT90"/>
<dbReference type="Proteomes" id="UP000215914">
    <property type="component" value="Chromosome 9"/>
</dbReference>
<organism evidence="2 3">
    <name type="scientific">Helianthus annuus</name>
    <name type="common">Common sunflower</name>
    <dbReference type="NCBI Taxonomy" id="4232"/>
    <lineage>
        <taxon>Eukaryota</taxon>
        <taxon>Viridiplantae</taxon>
        <taxon>Streptophyta</taxon>
        <taxon>Embryophyta</taxon>
        <taxon>Tracheophyta</taxon>
        <taxon>Spermatophyta</taxon>
        <taxon>Magnoliopsida</taxon>
        <taxon>eudicotyledons</taxon>
        <taxon>Gunneridae</taxon>
        <taxon>Pentapetalae</taxon>
        <taxon>asterids</taxon>
        <taxon>campanulids</taxon>
        <taxon>Asterales</taxon>
        <taxon>Asteraceae</taxon>
        <taxon>Asteroideae</taxon>
        <taxon>Heliantheae alliance</taxon>
        <taxon>Heliantheae</taxon>
        <taxon>Helianthus</taxon>
    </lineage>
</organism>
<evidence type="ECO:0000313" key="2">
    <source>
        <dbReference type="EMBL" id="OTG13953.1"/>
    </source>
</evidence>
<reference evidence="1 3" key="1">
    <citation type="journal article" date="2017" name="Nature">
        <title>The sunflower genome provides insights into oil metabolism, flowering and Asterid evolution.</title>
        <authorList>
            <person name="Badouin H."/>
            <person name="Gouzy J."/>
            <person name="Grassa C.J."/>
            <person name="Murat F."/>
            <person name="Staton S.E."/>
            <person name="Cottret L."/>
            <person name="Lelandais-Briere C."/>
            <person name="Owens G.L."/>
            <person name="Carrere S."/>
            <person name="Mayjonade B."/>
            <person name="Legrand L."/>
            <person name="Gill N."/>
            <person name="Kane N.C."/>
            <person name="Bowers J.E."/>
            <person name="Hubner S."/>
            <person name="Bellec A."/>
            <person name="Berard A."/>
            <person name="Berges H."/>
            <person name="Blanchet N."/>
            <person name="Boniface M.C."/>
            <person name="Brunel D."/>
            <person name="Catrice O."/>
            <person name="Chaidir N."/>
            <person name="Claudel C."/>
            <person name="Donnadieu C."/>
            <person name="Faraut T."/>
            <person name="Fievet G."/>
            <person name="Helmstetter N."/>
            <person name="King M."/>
            <person name="Knapp S.J."/>
            <person name="Lai Z."/>
            <person name="Le Paslier M.C."/>
            <person name="Lippi Y."/>
            <person name="Lorenzon L."/>
            <person name="Mandel J.R."/>
            <person name="Marage G."/>
            <person name="Marchand G."/>
            <person name="Marquand E."/>
            <person name="Bret-Mestries E."/>
            <person name="Morien E."/>
            <person name="Nambeesan S."/>
            <person name="Nguyen T."/>
            <person name="Pegot-Espagnet P."/>
            <person name="Pouilly N."/>
            <person name="Raftis F."/>
            <person name="Sallet E."/>
            <person name="Schiex T."/>
            <person name="Thomas J."/>
            <person name="Vandecasteele C."/>
            <person name="Vares D."/>
            <person name="Vear F."/>
            <person name="Vautrin S."/>
            <person name="Crespi M."/>
            <person name="Mangin B."/>
            <person name="Burke J.M."/>
            <person name="Salse J."/>
            <person name="Munos S."/>
            <person name="Vincourt P."/>
            <person name="Rieseberg L.H."/>
            <person name="Langlade N.B."/>
        </authorList>
    </citation>
    <scope>NUCLEOTIDE SEQUENCE [LARGE SCALE GENOMIC DNA]</scope>
    <source>
        <strain evidence="3">cv. SF193</strain>
        <tissue evidence="1">Leaves</tissue>
    </source>
</reference>
<reference evidence="2" key="2">
    <citation type="submission" date="2017-02" db="EMBL/GenBank/DDBJ databases">
        <title>Sunflower complete genome.</title>
        <authorList>
            <person name="Langlade N."/>
            <person name="Munos S."/>
        </authorList>
    </citation>
    <scope>NUCLEOTIDE SEQUENCE [LARGE SCALE GENOMIC DNA]</scope>
    <source>
        <tissue evidence="2">Leaves</tissue>
    </source>
</reference>
<dbReference type="Gramene" id="mRNA:HanXRQr2_Chr09g0369331">
    <property type="protein sequence ID" value="mRNA:HanXRQr2_Chr09g0369331"/>
    <property type="gene ID" value="HanXRQr2_Chr09g0369331"/>
</dbReference>
<name>A0A251TT90_HELAN</name>
<accession>A0A251TT90</accession>
<dbReference type="EMBL" id="CM007898">
    <property type="protein sequence ID" value="OTG13953.1"/>
    <property type="molecule type" value="Genomic_DNA"/>
</dbReference>
<evidence type="ECO:0000313" key="1">
    <source>
        <dbReference type="EMBL" id="KAF5789279.1"/>
    </source>
</evidence>
<sequence>MDRQPSHHHSDDGRTSGELPALDCHITSLCDHIQSETSNHGLFSNVIMKAMVARWLSSNFRPIISTPLAKVIE</sequence>
<dbReference type="STRING" id="4232.A0A251TT90"/>
<evidence type="ECO:0000313" key="3">
    <source>
        <dbReference type="Proteomes" id="UP000215914"/>
    </source>
</evidence>